<dbReference type="SUPFAM" id="SSF109604">
    <property type="entry name" value="HD-domain/PDEase-like"/>
    <property type="match status" value="1"/>
</dbReference>
<dbReference type="CDD" id="cd00077">
    <property type="entry name" value="HDc"/>
    <property type="match status" value="1"/>
</dbReference>
<dbReference type="STRING" id="246191.SAMN05660337_1720"/>
<dbReference type="Pfam" id="PF08668">
    <property type="entry name" value="HDOD"/>
    <property type="match status" value="1"/>
</dbReference>
<evidence type="ECO:0000313" key="2">
    <source>
        <dbReference type="EMBL" id="SDK92333.1"/>
    </source>
</evidence>
<keyword evidence="3" id="KW-1185">Reference proteome</keyword>
<dbReference type="PANTHER" id="PTHR33525">
    <property type="match status" value="1"/>
</dbReference>
<dbReference type="Proteomes" id="UP000199053">
    <property type="component" value="Unassembled WGS sequence"/>
</dbReference>
<dbReference type="RefSeq" id="WP_244512230.1">
    <property type="nucleotide sequence ID" value="NZ_FNGA01000002.1"/>
</dbReference>
<gene>
    <name evidence="2" type="ORF">SAMN05660337_1720</name>
</gene>
<dbReference type="AlphaFoldDB" id="A0A1G9FW09"/>
<protein>
    <submittedName>
        <fullName evidence="2">HDIG domain-containing protein</fullName>
    </submittedName>
</protein>
<evidence type="ECO:0000259" key="1">
    <source>
        <dbReference type="PROSITE" id="PS51833"/>
    </source>
</evidence>
<feature type="domain" description="HDOD" evidence="1">
    <location>
        <begin position="87"/>
        <end position="282"/>
    </location>
</feature>
<dbReference type="PANTHER" id="PTHR33525:SF3">
    <property type="entry name" value="RIBONUCLEASE Y"/>
    <property type="match status" value="1"/>
</dbReference>
<dbReference type="SMART" id="SM00471">
    <property type="entry name" value="HDc"/>
    <property type="match status" value="1"/>
</dbReference>
<dbReference type="InterPro" id="IPR006675">
    <property type="entry name" value="HDIG_dom"/>
</dbReference>
<dbReference type="InterPro" id="IPR013976">
    <property type="entry name" value="HDOD"/>
</dbReference>
<accession>A0A1G9FW09</accession>
<reference evidence="3" key="1">
    <citation type="submission" date="2016-10" db="EMBL/GenBank/DDBJ databases">
        <authorList>
            <person name="Varghese N."/>
            <person name="Submissions S."/>
        </authorList>
    </citation>
    <scope>NUCLEOTIDE SEQUENCE [LARGE SCALE GENOMIC DNA]</scope>
    <source>
        <strain evidence="3">DSM 16995</strain>
    </source>
</reference>
<dbReference type="EMBL" id="FNGA01000002">
    <property type="protein sequence ID" value="SDK92333.1"/>
    <property type="molecule type" value="Genomic_DNA"/>
</dbReference>
<evidence type="ECO:0000313" key="3">
    <source>
        <dbReference type="Proteomes" id="UP000199053"/>
    </source>
</evidence>
<name>A0A1G9FW09_9BACT</name>
<dbReference type="InterPro" id="IPR052340">
    <property type="entry name" value="RNase_Y/CdgJ"/>
</dbReference>
<dbReference type="PROSITE" id="PS51833">
    <property type="entry name" value="HDOD"/>
    <property type="match status" value="1"/>
</dbReference>
<sequence length="353" mass="39176">MTINKNNINSETKKAAEEYVEHIFCQSDSDCEIVKILKKDANERVYHDMVDNPDEFKQKPQLLSIEPWNGTKPSNPREFLSKKKVVLPSLPQVLIQIKRVINDPQSTIEDLVAVISKDPKLVAAVLRLANSNIYNLSEKVDTPSKAVAVLGLKKAGLLSLGTVSLSMFKKSEVAVLELEKFWKHSIACGIIAQEIARTVKLGDPEHFFVSGLLHDIGVQIIFESEKSLALELIRVAETKQISFYDAETEVLGFNHAVLGGIISKDWDLPQTLIRAAKGHHDPEIIKTDPEAAVVHIADYIARALGYELGLSTTIGNLNKDALKNIGITAEQIKELIPEFKILIGETFKILTPE</sequence>
<organism evidence="2 3">
    <name type="scientific">Maridesulfovibrio ferrireducens</name>
    <dbReference type="NCBI Taxonomy" id="246191"/>
    <lineage>
        <taxon>Bacteria</taxon>
        <taxon>Pseudomonadati</taxon>
        <taxon>Thermodesulfobacteriota</taxon>
        <taxon>Desulfovibrionia</taxon>
        <taxon>Desulfovibrionales</taxon>
        <taxon>Desulfovibrionaceae</taxon>
        <taxon>Maridesulfovibrio</taxon>
    </lineage>
</organism>
<proteinExistence type="predicted"/>
<dbReference type="InterPro" id="IPR003607">
    <property type="entry name" value="HD/PDEase_dom"/>
</dbReference>
<dbReference type="NCBIfam" id="TIGR00277">
    <property type="entry name" value="HDIG"/>
    <property type="match status" value="1"/>
</dbReference>
<dbReference type="Gene3D" id="1.10.3210.10">
    <property type="entry name" value="Hypothetical protein af1432"/>
    <property type="match status" value="1"/>
</dbReference>